<evidence type="ECO:0000313" key="2">
    <source>
        <dbReference type="Proteomes" id="UP000807025"/>
    </source>
</evidence>
<name>A0A9P5ZGN8_PLEER</name>
<evidence type="ECO:0008006" key="3">
    <source>
        <dbReference type="Google" id="ProtNLM"/>
    </source>
</evidence>
<keyword evidence="2" id="KW-1185">Reference proteome</keyword>
<dbReference type="Gene3D" id="3.80.10.10">
    <property type="entry name" value="Ribonuclease Inhibitor"/>
    <property type="match status" value="1"/>
</dbReference>
<proteinExistence type="predicted"/>
<reference evidence="1" key="1">
    <citation type="submission" date="2020-11" db="EMBL/GenBank/DDBJ databases">
        <authorList>
            <consortium name="DOE Joint Genome Institute"/>
            <person name="Ahrendt S."/>
            <person name="Riley R."/>
            <person name="Andreopoulos W."/>
            <person name="Labutti K."/>
            <person name="Pangilinan J."/>
            <person name="Ruiz-Duenas F.J."/>
            <person name="Barrasa J.M."/>
            <person name="Sanchez-Garcia M."/>
            <person name="Camarero S."/>
            <person name="Miyauchi S."/>
            <person name="Serrano A."/>
            <person name="Linde D."/>
            <person name="Babiker R."/>
            <person name="Drula E."/>
            <person name="Ayuso-Fernandez I."/>
            <person name="Pacheco R."/>
            <person name="Padilla G."/>
            <person name="Ferreira P."/>
            <person name="Barriuso J."/>
            <person name="Kellner H."/>
            <person name="Castanera R."/>
            <person name="Alfaro M."/>
            <person name="Ramirez L."/>
            <person name="Pisabarro A.G."/>
            <person name="Kuo A."/>
            <person name="Tritt A."/>
            <person name="Lipzen A."/>
            <person name="He G."/>
            <person name="Yan M."/>
            <person name="Ng V."/>
            <person name="Cullen D."/>
            <person name="Martin F."/>
            <person name="Rosso M.-N."/>
            <person name="Henrissat B."/>
            <person name="Hibbett D."/>
            <person name="Martinez A.T."/>
            <person name="Grigoriev I.V."/>
        </authorList>
    </citation>
    <scope>NUCLEOTIDE SEQUENCE</scope>
    <source>
        <strain evidence="1">ATCC 90797</strain>
    </source>
</reference>
<accession>A0A9P5ZGN8</accession>
<dbReference type="AlphaFoldDB" id="A0A9P5ZGN8"/>
<dbReference type="Proteomes" id="UP000807025">
    <property type="component" value="Unassembled WGS sequence"/>
</dbReference>
<evidence type="ECO:0000313" key="1">
    <source>
        <dbReference type="EMBL" id="KAF9487902.1"/>
    </source>
</evidence>
<dbReference type="EMBL" id="MU154742">
    <property type="protein sequence ID" value="KAF9487902.1"/>
    <property type="molecule type" value="Genomic_DNA"/>
</dbReference>
<protein>
    <recommendedName>
        <fullName evidence="3">F-box domain-containing protein</fullName>
    </recommendedName>
</protein>
<organism evidence="1 2">
    <name type="scientific">Pleurotus eryngii</name>
    <name type="common">Boletus of the steppes</name>
    <dbReference type="NCBI Taxonomy" id="5323"/>
    <lineage>
        <taxon>Eukaryota</taxon>
        <taxon>Fungi</taxon>
        <taxon>Dikarya</taxon>
        <taxon>Basidiomycota</taxon>
        <taxon>Agaricomycotina</taxon>
        <taxon>Agaricomycetes</taxon>
        <taxon>Agaricomycetidae</taxon>
        <taxon>Agaricales</taxon>
        <taxon>Pleurotineae</taxon>
        <taxon>Pleurotaceae</taxon>
        <taxon>Pleurotus</taxon>
    </lineage>
</organism>
<dbReference type="SUPFAM" id="SSF52047">
    <property type="entry name" value="RNI-like"/>
    <property type="match status" value="1"/>
</dbReference>
<comment type="caution">
    <text evidence="1">The sequence shown here is derived from an EMBL/GenBank/DDBJ whole genome shotgun (WGS) entry which is preliminary data.</text>
</comment>
<dbReference type="InterPro" id="IPR032675">
    <property type="entry name" value="LRR_dom_sf"/>
</dbReference>
<sequence>MVTTVTSSRRRSHVPCLEPELWLEIFRYATASPILVEISDYGYRPFDAVLWEERNWFEHEVSLFTKRSISTVCKYWNLLAAEFLFEDLHVRRGTSALKRALNSPTYYSSSGCGKGHWVKRVELCSSLGDFDPFRPSVLVEILRSCPRAQTLVRKFSPGGGDPLSRCRGLENDFPMLYSLRRIDWWFPSGRTPGESLGFLTDVLHHSPELRYLSLGNYVSKPSGVRMLSTDRVSLPQLSVLRLESVHPQLLSFVRQWHLPKLTHLVLDPSALDGKFSILHIIGARILSLELMHHPGFMEKDYISHILYECPNLQELNYHVDITQPMDTHMKTSVRSHTSLQRIGVHLSSGNGSTTNRHFRRQLDGRSLADHVYRHFMMISVLDAPRLEQVSPIGQWSRVNPRIMGNVDEALSKQGYRRRTWRLMLAHSDSSY</sequence>
<dbReference type="OrthoDB" id="2838755at2759"/>
<gene>
    <name evidence="1" type="ORF">BDN71DRAFT_1404087</name>
</gene>